<feature type="region of interest" description="Disordered" evidence="1">
    <location>
        <begin position="183"/>
        <end position="222"/>
    </location>
</feature>
<feature type="domain" description="UBA" evidence="2">
    <location>
        <begin position="1"/>
        <end position="29"/>
    </location>
</feature>
<dbReference type="Pfam" id="PF13516">
    <property type="entry name" value="LRR_6"/>
    <property type="match status" value="1"/>
</dbReference>
<dbReference type="InterPro" id="IPR006553">
    <property type="entry name" value="Leu-rich_rpt_Cys-con_subtyp"/>
</dbReference>
<dbReference type="GO" id="GO:0019005">
    <property type="term" value="C:SCF ubiquitin ligase complex"/>
    <property type="evidence" value="ECO:0007669"/>
    <property type="project" value="TreeGrafter"/>
</dbReference>
<feature type="region of interest" description="Disordered" evidence="1">
    <location>
        <begin position="399"/>
        <end position="431"/>
    </location>
</feature>
<reference evidence="3 4" key="1">
    <citation type="journal article" date="2017" name="PLoS Biol.">
        <title>The sea cucumber genome provides insights into morphological evolution and visceral regeneration.</title>
        <authorList>
            <person name="Zhang X."/>
            <person name="Sun L."/>
            <person name="Yuan J."/>
            <person name="Sun Y."/>
            <person name="Gao Y."/>
            <person name="Zhang L."/>
            <person name="Li S."/>
            <person name="Dai H."/>
            <person name="Hamel J.F."/>
            <person name="Liu C."/>
            <person name="Yu Y."/>
            <person name="Liu S."/>
            <person name="Lin W."/>
            <person name="Guo K."/>
            <person name="Jin S."/>
            <person name="Xu P."/>
            <person name="Storey K.B."/>
            <person name="Huan P."/>
            <person name="Zhang T."/>
            <person name="Zhou Y."/>
            <person name="Zhang J."/>
            <person name="Lin C."/>
            <person name="Li X."/>
            <person name="Xing L."/>
            <person name="Huo D."/>
            <person name="Sun M."/>
            <person name="Wang L."/>
            <person name="Mercier A."/>
            <person name="Li F."/>
            <person name="Yang H."/>
            <person name="Xiang J."/>
        </authorList>
    </citation>
    <scope>NUCLEOTIDE SEQUENCE [LARGE SCALE GENOMIC DNA]</scope>
    <source>
        <strain evidence="3">Shaxun</strain>
        <tissue evidence="3">Muscle</tissue>
    </source>
</reference>
<evidence type="ECO:0000313" key="4">
    <source>
        <dbReference type="Proteomes" id="UP000230750"/>
    </source>
</evidence>
<dbReference type="InterPro" id="IPR029071">
    <property type="entry name" value="Ubiquitin-like_domsf"/>
</dbReference>
<evidence type="ECO:0000256" key="1">
    <source>
        <dbReference type="SAM" id="MobiDB-lite"/>
    </source>
</evidence>
<feature type="compositionally biased region" description="Basic and acidic residues" evidence="1">
    <location>
        <begin position="399"/>
        <end position="409"/>
    </location>
</feature>
<organism evidence="3 4">
    <name type="scientific">Stichopus japonicus</name>
    <name type="common">Sea cucumber</name>
    <dbReference type="NCBI Taxonomy" id="307972"/>
    <lineage>
        <taxon>Eukaryota</taxon>
        <taxon>Metazoa</taxon>
        <taxon>Echinodermata</taxon>
        <taxon>Eleutherozoa</taxon>
        <taxon>Echinozoa</taxon>
        <taxon>Holothuroidea</taxon>
        <taxon>Aspidochirotacea</taxon>
        <taxon>Aspidochirotida</taxon>
        <taxon>Stichopodidae</taxon>
        <taxon>Apostichopus</taxon>
    </lineage>
</organism>
<dbReference type="PANTHER" id="PTHR13318:SF95">
    <property type="entry name" value="F-BOX PROTEIN YLR352W"/>
    <property type="match status" value="1"/>
</dbReference>
<evidence type="ECO:0000259" key="2">
    <source>
        <dbReference type="PROSITE" id="PS50030"/>
    </source>
</evidence>
<feature type="compositionally biased region" description="Acidic residues" evidence="1">
    <location>
        <begin position="331"/>
        <end position="347"/>
    </location>
</feature>
<feature type="region of interest" description="Disordered" evidence="1">
    <location>
        <begin position="148"/>
        <end position="168"/>
    </location>
</feature>
<dbReference type="SUPFAM" id="SSF54236">
    <property type="entry name" value="Ubiquitin-like"/>
    <property type="match status" value="1"/>
</dbReference>
<sequence length="918" mass="101946">MGFELEQCQAAVHAGKVTVQSAVDWILQGGASVQQSTTIPSRATPSLSLTIWSLVCEVSFLLYSSLLLFQRAELNDTDHPHYWTIGQTLSIFLCIQGTTSSNDIAYPSFMMPPIGTENTIPASIDETPSTAASGVVSRFLLSDDKREDKNRWEKKKREEDTSWFKEKRKEEKEAKANILREIQADREARKTKLTAQSTAPPSSTPKTSHVGHTTDNGCTLQIRTPSGKVHREKFTAQCTLYRVVERLREAGEDLNSVDFVQFRERFIKVFLEESERLLSDIVQRQDEPLYFAGSDSVQSTSQDDAGCSDLSESENVENLEESVRVNAPTHEEEEKEEQEEEEEEEQHDLDSVGGVVGFNLPPDLHLPRELVDHDNRLAHPRGGRHTDTISLIKRLRDKQGMRGPHDWGEGQKLQGDAAGQGQEDGEQMDESPDSAVVAAAALQRLTTSCHGNAEVNEGTATDKPISSLSDMCFKSVLKSIDTKPDQQATPVHLEAIPNHVAVKLLNELKRSGSLRPKILQLFLPCHLRDLSLDCYKYATNDLLQCVSRHAFLTRLSLTACQFITDQGLLSLTSLKRLQLLNLCNNWQVTDKVFHLVTELSNLTTLILEGTSVTDAGLKTLTSGSNKMLTTLNLNRTSVTDVGVASLTNLPNLSVLGLEKTLIKHLEGVSVLCKLRSLNISRNSLVGTSEFKCLQKLTGLCVLNVGQMEDMMGDAVLFFLAGLGLKQLTLPDRHTTTDEGLKHISNLPLVTLDLTDYIHITDKGIEHIGKIQSLKKLSLSNVKITDASMHHIAGLSELIDLNLDRTLVTNTGAMQLHSLKRLQELSLAETKITSKLLKNGCLNKCVHLTHLNLSRTNVSSVGIKCLILPKLTHLNLDQTYVKVSEKEELMRRCPSIKVLRLTGLKEPPRFLDDEDDVDD</sequence>
<evidence type="ECO:0000313" key="3">
    <source>
        <dbReference type="EMBL" id="PIK41874.1"/>
    </source>
</evidence>
<dbReference type="InterPro" id="IPR001611">
    <property type="entry name" value="Leu-rich_rpt"/>
</dbReference>
<dbReference type="Proteomes" id="UP000230750">
    <property type="component" value="Unassembled WGS sequence"/>
</dbReference>
<dbReference type="STRING" id="307972.A0A2G8K1K5"/>
<dbReference type="SMART" id="SM00367">
    <property type="entry name" value="LRR_CC"/>
    <property type="match status" value="6"/>
</dbReference>
<dbReference type="Gene3D" id="3.80.10.10">
    <property type="entry name" value="Ribonuclease Inhibitor"/>
    <property type="match status" value="4"/>
</dbReference>
<keyword evidence="4" id="KW-1185">Reference proteome</keyword>
<dbReference type="PROSITE" id="PS50030">
    <property type="entry name" value="UBA"/>
    <property type="match status" value="1"/>
</dbReference>
<dbReference type="Pfam" id="PF25372">
    <property type="entry name" value="DUF7885"/>
    <property type="match status" value="1"/>
</dbReference>
<dbReference type="SUPFAM" id="SSF52058">
    <property type="entry name" value="L domain-like"/>
    <property type="match status" value="1"/>
</dbReference>
<dbReference type="EMBL" id="MRZV01000982">
    <property type="protein sequence ID" value="PIK41874.1"/>
    <property type="molecule type" value="Genomic_DNA"/>
</dbReference>
<dbReference type="AlphaFoldDB" id="A0A2G8K1K5"/>
<dbReference type="GO" id="GO:0031146">
    <property type="term" value="P:SCF-dependent proteasomal ubiquitin-dependent protein catabolic process"/>
    <property type="evidence" value="ECO:0007669"/>
    <property type="project" value="TreeGrafter"/>
</dbReference>
<name>A0A2G8K1K5_STIJA</name>
<feature type="compositionally biased region" description="Low complexity" evidence="1">
    <location>
        <begin position="194"/>
        <end position="208"/>
    </location>
</feature>
<gene>
    <name evidence="3" type="ORF">BSL78_21271</name>
</gene>
<dbReference type="OrthoDB" id="10254930at2759"/>
<feature type="compositionally biased region" description="Polar residues" evidence="1">
    <location>
        <begin position="210"/>
        <end position="222"/>
    </location>
</feature>
<dbReference type="InterPro" id="IPR057207">
    <property type="entry name" value="FBXL15_LRR"/>
</dbReference>
<protein>
    <recommendedName>
        <fullName evidence="2">UBA domain-containing protein</fullName>
    </recommendedName>
</protein>
<feature type="compositionally biased region" description="Acidic residues" evidence="1">
    <location>
        <begin position="311"/>
        <end position="320"/>
    </location>
</feature>
<dbReference type="InterPro" id="IPR015940">
    <property type="entry name" value="UBA"/>
</dbReference>
<dbReference type="InterPro" id="IPR032675">
    <property type="entry name" value="LRR_dom_sf"/>
</dbReference>
<dbReference type="PANTHER" id="PTHR13318">
    <property type="entry name" value="PARTNER OF PAIRED, ISOFORM B-RELATED"/>
    <property type="match status" value="1"/>
</dbReference>
<accession>A0A2G8K1K5</accession>
<feature type="region of interest" description="Disordered" evidence="1">
    <location>
        <begin position="293"/>
        <end position="353"/>
    </location>
</feature>
<proteinExistence type="predicted"/>
<comment type="caution">
    <text evidence="3">The sequence shown here is derived from an EMBL/GenBank/DDBJ whole genome shotgun (WGS) entry which is preliminary data.</text>
</comment>